<proteinExistence type="inferred from homology"/>
<dbReference type="PANTHER" id="PTHR12756">
    <property type="entry name" value="CYTOSOLIC CARBOXYPEPTIDASE"/>
    <property type="match status" value="1"/>
</dbReference>
<comment type="cofactor">
    <cofactor evidence="1">
        <name>Zn(2+)</name>
        <dbReference type="ChEBI" id="CHEBI:29105"/>
    </cofactor>
</comment>
<dbReference type="Pfam" id="PF00246">
    <property type="entry name" value="Peptidase_M14"/>
    <property type="match status" value="1"/>
</dbReference>
<organism evidence="4 5">
    <name type="scientific">Pacificispira spongiicola</name>
    <dbReference type="NCBI Taxonomy" id="2729598"/>
    <lineage>
        <taxon>Bacteria</taxon>
        <taxon>Pseudomonadati</taxon>
        <taxon>Pseudomonadota</taxon>
        <taxon>Alphaproteobacteria</taxon>
        <taxon>Rhodospirillales</taxon>
        <taxon>Rhodospirillaceae</taxon>
        <taxon>Pacificispira</taxon>
    </lineage>
</organism>
<sequence length="375" mass="41645">MHISSQFDSGNIEVVSATTPGEVHLRIRPDPGPDAFFQWFHFRVAGVQGESLTLKILNAGEASYPKGWEGYRACVSEDRENWMRCETDYTDGVLTIRYTPASDLVYFAYFAPYSRERHHDLIAACQVQPYCRHEVIGETLDGEPMDMLIIGDEDPSAKKFWTIARQHPGESMAEWFVEGMLTRLLDDSDPITRALLKLGTFYVVPNMNPDGSRRGHLRTNAKGINLNREWDKASLENSPEVFHTLAAMERIGLDYCLDVHGDEGLPYNFIAGADAIPSVTQKQIDARIAFEAALARANPDFQSEHGYPKAAPGKANLSMGSTQLAERFGGLAMTLEMPFKDNANDPDPIYGWSIPRCRLLGAASLDALLAVAADL</sequence>
<accession>A0A7Y0E1D2</accession>
<feature type="domain" description="Peptidase M14" evidence="3">
    <location>
        <begin position="111"/>
        <end position="372"/>
    </location>
</feature>
<dbReference type="Pfam" id="PF18027">
    <property type="entry name" value="Pepdidase_M14_N"/>
    <property type="match status" value="1"/>
</dbReference>
<dbReference type="SUPFAM" id="SSF53187">
    <property type="entry name" value="Zn-dependent exopeptidases"/>
    <property type="match status" value="1"/>
</dbReference>
<protein>
    <submittedName>
        <fullName evidence="4">Carboxypeptidase family protein</fullName>
    </submittedName>
</protein>
<dbReference type="GO" id="GO:0006508">
    <property type="term" value="P:proteolysis"/>
    <property type="evidence" value="ECO:0007669"/>
    <property type="project" value="InterPro"/>
</dbReference>
<evidence type="ECO:0000313" key="4">
    <source>
        <dbReference type="EMBL" id="NMM45419.1"/>
    </source>
</evidence>
<dbReference type="Gene3D" id="2.60.40.3120">
    <property type="match status" value="1"/>
</dbReference>
<dbReference type="Proteomes" id="UP000539372">
    <property type="component" value="Unassembled WGS sequence"/>
</dbReference>
<dbReference type="RefSeq" id="WP_169625757.1">
    <property type="nucleotide sequence ID" value="NZ_JABBNT010000003.1"/>
</dbReference>
<dbReference type="InterPro" id="IPR050821">
    <property type="entry name" value="Cytosolic_carboxypeptidase"/>
</dbReference>
<comment type="similarity">
    <text evidence="2">Belongs to the peptidase M14 family.</text>
</comment>
<evidence type="ECO:0000256" key="1">
    <source>
        <dbReference type="ARBA" id="ARBA00001947"/>
    </source>
</evidence>
<keyword evidence="5" id="KW-1185">Reference proteome</keyword>
<evidence type="ECO:0000259" key="3">
    <source>
        <dbReference type="PROSITE" id="PS52035"/>
    </source>
</evidence>
<gene>
    <name evidence="4" type="ORF">HH303_13075</name>
</gene>
<dbReference type="InterPro" id="IPR040626">
    <property type="entry name" value="Pepdidase_M14_N"/>
</dbReference>
<keyword evidence="4" id="KW-0645">Protease</keyword>
<feature type="active site" description="Proton donor/acceptor" evidence="2">
    <location>
        <position position="336"/>
    </location>
</feature>
<dbReference type="Gene3D" id="3.40.630.10">
    <property type="entry name" value="Zn peptidases"/>
    <property type="match status" value="1"/>
</dbReference>
<keyword evidence="4" id="KW-0378">Hydrolase</keyword>
<dbReference type="CDD" id="cd06234">
    <property type="entry name" value="M14_PaCCP-like"/>
    <property type="match status" value="1"/>
</dbReference>
<dbReference type="AlphaFoldDB" id="A0A7Y0E1D2"/>
<keyword evidence="4" id="KW-0121">Carboxypeptidase</keyword>
<comment type="caution">
    <text evidence="4">The sequence shown here is derived from an EMBL/GenBank/DDBJ whole genome shotgun (WGS) entry which is preliminary data.</text>
</comment>
<dbReference type="InterPro" id="IPR000834">
    <property type="entry name" value="Peptidase_M14"/>
</dbReference>
<dbReference type="EMBL" id="JABBNT010000003">
    <property type="protein sequence ID" value="NMM45419.1"/>
    <property type="molecule type" value="Genomic_DNA"/>
</dbReference>
<dbReference type="PANTHER" id="PTHR12756:SF11">
    <property type="entry name" value="CYTOSOLIC CARBOXYPEPTIDASE 1"/>
    <property type="match status" value="1"/>
</dbReference>
<dbReference type="GO" id="GO:0008270">
    <property type="term" value="F:zinc ion binding"/>
    <property type="evidence" value="ECO:0007669"/>
    <property type="project" value="InterPro"/>
</dbReference>
<reference evidence="4 5" key="1">
    <citation type="submission" date="2020-04" db="EMBL/GenBank/DDBJ databases">
        <title>Rhodospirillaceae bacterium KN72 isolated from deep sea.</title>
        <authorList>
            <person name="Zhang D.-C."/>
        </authorList>
    </citation>
    <scope>NUCLEOTIDE SEQUENCE [LARGE SCALE GENOMIC DNA]</scope>
    <source>
        <strain evidence="4 5">KN72</strain>
    </source>
</reference>
<dbReference type="GO" id="GO:0004181">
    <property type="term" value="F:metallocarboxypeptidase activity"/>
    <property type="evidence" value="ECO:0007669"/>
    <property type="project" value="InterPro"/>
</dbReference>
<evidence type="ECO:0000313" key="5">
    <source>
        <dbReference type="Proteomes" id="UP000539372"/>
    </source>
</evidence>
<name>A0A7Y0E1D2_9PROT</name>
<dbReference type="PROSITE" id="PS52035">
    <property type="entry name" value="PEPTIDASE_M14"/>
    <property type="match status" value="1"/>
</dbReference>
<evidence type="ECO:0000256" key="2">
    <source>
        <dbReference type="PROSITE-ProRule" id="PRU01379"/>
    </source>
</evidence>